<feature type="domain" description="Histidine kinase/HSP90-like ATPase" evidence="2">
    <location>
        <begin position="13"/>
        <end position="128"/>
    </location>
</feature>
<evidence type="ECO:0000259" key="2">
    <source>
        <dbReference type="Pfam" id="PF13581"/>
    </source>
</evidence>
<protein>
    <recommendedName>
        <fullName evidence="2">Histidine kinase/HSP90-like ATPase domain-containing protein</fullName>
    </recommendedName>
</protein>
<reference evidence="3 4" key="1">
    <citation type="submission" date="2018-06" db="EMBL/GenBank/DDBJ databases">
        <title>Sphaerisporangium craniellae sp. nov., isolated from a marine sponge in the South China Sea.</title>
        <authorList>
            <person name="Li L."/>
        </authorList>
    </citation>
    <scope>NUCLEOTIDE SEQUENCE [LARGE SCALE GENOMIC DNA]</scope>
    <source>
        <strain evidence="3 4">LHW63015</strain>
    </source>
</reference>
<dbReference type="InterPro" id="IPR036890">
    <property type="entry name" value="HATPase_C_sf"/>
</dbReference>
<dbReference type="OrthoDB" id="3472182at2"/>
<keyword evidence="4" id="KW-1185">Reference proteome</keyword>
<dbReference type="PANTHER" id="PTHR35526">
    <property type="entry name" value="ANTI-SIGMA-F FACTOR RSBW-RELATED"/>
    <property type="match status" value="1"/>
</dbReference>
<dbReference type="EMBL" id="QMEY01000007">
    <property type="protein sequence ID" value="RBQ18549.1"/>
    <property type="molecule type" value="Genomic_DNA"/>
</dbReference>
<comment type="caution">
    <text evidence="3">The sequence shown here is derived from an EMBL/GenBank/DDBJ whole genome shotgun (WGS) entry which is preliminary data.</text>
</comment>
<keyword evidence="1" id="KW-0808">Transferase</keyword>
<dbReference type="AlphaFoldDB" id="A0A366LYV7"/>
<dbReference type="Proteomes" id="UP000253303">
    <property type="component" value="Unassembled WGS sequence"/>
</dbReference>
<evidence type="ECO:0000313" key="4">
    <source>
        <dbReference type="Proteomes" id="UP000253303"/>
    </source>
</evidence>
<dbReference type="InterPro" id="IPR050267">
    <property type="entry name" value="Anti-sigma-factor_SerPK"/>
</dbReference>
<dbReference type="GO" id="GO:0004674">
    <property type="term" value="F:protein serine/threonine kinase activity"/>
    <property type="evidence" value="ECO:0007669"/>
    <property type="project" value="UniProtKB-KW"/>
</dbReference>
<evidence type="ECO:0000256" key="1">
    <source>
        <dbReference type="ARBA" id="ARBA00022527"/>
    </source>
</evidence>
<gene>
    <name evidence="3" type="ORF">DP939_18800</name>
</gene>
<dbReference type="CDD" id="cd16936">
    <property type="entry name" value="HATPase_RsbW-like"/>
    <property type="match status" value="1"/>
</dbReference>
<dbReference type="Gene3D" id="3.30.565.10">
    <property type="entry name" value="Histidine kinase-like ATPase, C-terminal domain"/>
    <property type="match status" value="1"/>
</dbReference>
<dbReference type="Pfam" id="PF13581">
    <property type="entry name" value="HATPase_c_2"/>
    <property type="match status" value="1"/>
</dbReference>
<dbReference type="PANTHER" id="PTHR35526:SF3">
    <property type="entry name" value="ANTI-SIGMA-F FACTOR RSBW"/>
    <property type="match status" value="1"/>
</dbReference>
<dbReference type="InterPro" id="IPR003594">
    <property type="entry name" value="HATPase_dom"/>
</dbReference>
<evidence type="ECO:0000313" key="3">
    <source>
        <dbReference type="EMBL" id="RBQ18549.1"/>
    </source>
</evidence>
<organism evidence="3 4">
    <name type="scientific">Spongiactinospora rosea</name>
    <dbReference type="NCBI Taxonomy" id="2248750"/>
    <lineage>
        <taxon>Bacteria</taxon>
        <taxon>Bacillati</taxon>
        <taxon>Actinomycetota</taxon>
        <taxon>Actinomycetes</taxon>
        <taxon>Streptosporangiales</taxon>
        <taxon>Streptosporangiaceae</taxon>
        <taxon>Spongiactinospora</taxon>
    </lineage>
</organism>
<sequence length="166" mass="18390">MAFQSESLALVPLPGAVRVGRQYTLATLRGWGYRDERFESDVELVVSELLTNSIQALEGTYEPHHTTTLLSKQSLIRITLIKTDETLHVEVWDPAPRMPRIRDRVSADSITGRGLEIVDALAESVGWRAPYDGLPPEGKVVFAILALPDKPPCESGPQGDRFTRVP</sequence>
<keyword evidence="1" id="KW-0418">Kinase</keyword>
<keyword evidence="1" id="KW-0723">Serine/threonine-protein kinase</keyword>
<dbReference type="SUPFAM" id="SSF55874">
    <property type="entry name" value="ATPase domain of HSP90 chaperone/DNA topoisomerase II/histidine kinase"/>
    <property type="match status" value="1"/>
</dbReference>
<dbReference type="RefSeq" id="WP_113982022.1">
    <property type="nucleotide sequence ID" value="NZ_QMEY01000007.1"/>
</dbReference>
<proteinExistence type="predicted"/>
<accession>A0A366LYV7</accession>
<name>A0A366LYV7_9ACTN</name>